<dbReference type="Gene3D" id="1.25.40.390">
    <property type="match status" value="1"/>
</dbReference>
<organism evidence="1 2">
    <name type="scientific">Spirosoma telluris</name>
    <dbReference type="NCBI Taxonomy" id="2183553"/>
    <lineage>
        <taxon>Bacteria</taxon>
        <taxon>Pseudomonadati</taxon>
        <taxon>Bacteroidota</taxon>
        <taxon>Cytophagia</taxon>
        <taxon>Cytophagales</taxon>
        <taxon>Cytophagaceae</taxon>
        <taxon>Spirosoma</taxon>
    </lineage>
</organism>
<accession>A0A327NLR5</accession>
<keyword evidence="2" id="KW-1185">Reference proteome</keyword>
<evidence type="ECO:0000313" key="2">
    <source>
        <dbReference type="Proteomes" id="UP000249016"/>
    </source>
</evidence>
<reference evidence="1 2" key="1">
    <citation type="submission" date="2018-06" db="EMBL/GenBank/DDBJ databases">
        <title>Spirosoma sp. HMF3257 Genome sequencing and assembly.</title>
        <authorList>
            <person name="Kang H."/>
            <person name="Cha I."/>
            <person name="Kim H."/>
            <person name="Kang J."/>
            <person name="Joh K."/>
        </authorList>
    </citation>
    <scope>NUCLEOTIDE SEQUENCE [LARGE SCALE GENOMIC DNA]</scope>
    <source>
        <strain evidence="1 2">HMF3257</strain>
    </source>
</reference>
<dbReference type="InterPro" id="IPR011990">
    <property type="entry name" value="TPR-like_helical_dom_sf"/>
</dbReference>
<evidence type="ECO:0008006" key="3">
    <source>
        <dbReference type="Google" id="ProtNLM"/>
    </source>
</evidence>
<gene>
    <name evidence="1" type="ORF">HMF3257_21805</name>
</gene>
<dbReference type="SUPFAM" id="SSF48452">
    <property type="entry name" value="TPR-like"/>
    <property type="match status" value="1"/>
</dbReference>
<sequence>MNRFVRFLTLLTLLHLTAGCDKMLSPDPVGVQTVDGTFTDFAGTVSAINGVYNLLSGGDLYRGNLNLLYIDYASDDVINTSKTAASSYSPLDYFELPVDNGLTFGLWNDFYRIIYRANIITNRVPGFRFPLPSLATRRVAYTPISLSARLSLCGHLLISTWCGYLAMYHCASPKSRALPK</sequence>
<protein>
    <recommendedName>
        <fullName evidence="3">RagB/SusD family nutrient uptake outer membrane protein</fullName>
    </recommendedName>
</protein>
<dbReference type="AlphaFoldDB" id="A0A327NLR5"/>
<dbReference type="PROSITE" id="PS51257">
    <property type="entry name" value="PROKAR_LIPOPROTEIN"/>
    <property type="match status" value="1"/>
</dbReference>
<dbReference type="RefSeq" id="WP_111345441.1">
    <property type="nucleotide sequence ID" value="NZ_QLII01000001.1"/>
</dbReference>
<evidence type="ECO:0000313" key="1">
    <source>
        <dbReference type="EMBL" id="RAI76162.1"/>
    </source>
</evidence>
<dbReference type="EMBL" id="QLII01000001">
    <property type="protein sequence ID" value="RAI76162.1"/>
    <property type="molecule type" value="Genomic_DNA"/>
</dbReference>
<comment type="caution">
    <text evidence="1">The sequence shown here is derived from an EMBL/GenBank/DDBJ whole genome shotgun (WGS) entry which is preliminary data.</text>
</comment>
<dbReference type="OrthoDB" id="649940at2"/>
<name>A0A327NLR5_9BACT</name>
<dbReference type="Proteomes" id="UP000249016">
    <property type="component" value="Unassembled WGS sequence"/>
</dbReference>
<proteinExistence type="predicted"/>